<dbReference type="GeneID" id="9826490"/>
<evidence type="ECO:0000256" key="1">
    <source>
        <dbReference type="ARBA" id="ARBA00022527"/>
    </source>
</evidence>
<accession>A0A6A5HI57</accession>
<reference evidence="9 10" key="1">
    <citation type="submission" date="2019-12" db="EMBL/GenBank/DDBJ databases">
        <title>Chromosome-level assembly of the Caenorhabditis remanei genome.</title>
        <authorList>
            <person name="Teterina A.A."/>
            <person name="Willis J.H."/>
            <person name="Phillips P.C."/>
        </authorList>
    </citation>
    <scope>NUCLEOTIDE SEQUENCE [LARGE SCALE GENOMIC DNA]</scope>
    <source>
        <strain evidence="9 10">PX506</strain>
        <tissue evidence="9">Whole organism</tissue>
    </source>
</reference>
<dbReference type="CTD" id="9826490"/>
<keyword evidence="2" id="KW-0808">Transferase</keyword>
<dbReference type="GO" id="GO:0050321">
    <property type="term" value="F:tau-protein kinase activity"/>
    <property type="evidence" value="ECO:0007669"/>
    <property type="project" value="TreeGrafter"/>
</dbReference>
<proteinExistence type="inferred from homology"/>
<dbReference type="InterPro" id="IPR017441">
    <property type="entry name" value="Protein_kinase_ATP_BS"/>
</dbReference>
<evidence type="ECO:0000313" key="9">
    <source>
        <dbReference type="EMBL" id="KAF1767558.1"/>
    </source>
</evidence>
<dbReference type="RefSeq" id="XP_003100079.2">
    <property type="nucleotide sequence ID" value="XM_003100031.2"/>
</dbReference>
<dbReference type="PANTHER" id="PTHR24346:SF82">
    <property type="entry name" value="KP78A-RELATED"/>
    <property type="match status" value="1"/>
</dbReference>
<dbReference type="Proteomes" id="UP000483820">
    <property type="component" value="Chromosome II"/>
</dbReference>
<dbReference type="AlphaFoldDB" id="A0A6A5HI57"/>
<dbReference type="PROSITE" id="PS00107">
    <property type="entry name" value="PROTEIN_KINASE_ATP"/>
    <property type="match status" value="1"/>
</dbReference>
<evidence type="ECO:0000259" key="8">
    <source>
        <dbReference type="PROSITE" id="PS50011"/>
    </source>
</evidence>
<sequence length="295" mass="33567">MSSTQSITALAQYENGSTPYQMITKLGHGGFGEVHLMESRLVPGFRVAAKLQLVSESNRSIVQKEYNIHKELSRHGHINVIHIFEMQETPMFYYLFMEFADCGTLSERLPPCIPMSPEMAQMYFKQLIAGLKFIHGLGVVHRDIKPRNLLIGSGDILKICDFGQATTFMQSGLEILLVYEGGTSQFEAPEVCEPWHRGPPLDVWSAGVTLMVLLTKGVLWDSPHMECAEYRSWIEGTDLKKSPWNKMNKMLLDLLRKILTADVDKRLSLEEIERSPWMRLSYGSTQMEHDVITID</sequence>
<keyword evidence="4" id="KW-0418">Kinase</keyword>
<dbReference type="PROSITE" id="PS00108">
    <property type="entry name" value="PROTEIN_KINASE_ST"/>
    <property type="match status" value="1"/>
</dbReference>
<name>A0A6A5HI57_CAERE</name>
<evidence type="ECO:0000256" key="7">
    <source>
        <dbReference type="RuleBase" id="RU000304"/>
    </source>
</evidence>
<evidence type="ECO:0000256" key="2">
    <source>
        <dbReference type="ARBA" id="ARBA00022679"/>
    </source>
</evidence>
<dbReference type="InterPro" id="IPR008271">
    <property type="entry name" value="Ser/Thr_kinase_AS"/>
</dbReference>
<evidence type="ECO:0000256" key="5">
    <source>
        <dbReference type="ARBA" id="ARBA00022840"/>
    </source>
</evidence>
<dbReference type="EMBL" id="WUAV01000002">
    <property type="protein sequence ID" value="KAF1767558.1"/>
    <property type="molecule type" value="Genomic_DNA"/>
</dbReference>
<dbReference type="KEGG" id="crq:GCK72_007517"/>
<evidence type="ECO:0000256" key="6">
    <source>
        <dbReference type="PROSITE-ProRule" id="PRU10141"/>
    </source>
</evidence>
<comment type="caution">
    <text evidence="9">The sequence shown here is derived from an EMBL/GenBank/DDBJ whole genome shotgun (WGS) entry which is preliminary data.</text>
</comment>
<dbReference type="GO" id="GO:0035556">
    <property type="term" value="P:intracellular signal transduction"/>
    <property type="evidence" value="ECO:0007669"/>
    <property type="project" value="TreeGrafter"/>
</dbReference>
<keyword evidence="3 6" id="KW-0547">Nucleotide-binding</keyword>
<dbReference type="Gene3D" id="1.10.510.10">
    <property type="entry name" value="Transferase(Phosphotransferase) domain 1"/>
    <property type="match status" value="1"/>
</dbReference>
<feature type="binding site" evidence="6">
    <location>
        <position position="50"/>
    </location>
    <ligand>
        <name>ATP</name>
        <dbReference type="ChEBI" id="CHEBI:30616"/>
    </ligand>
</feature>
<dbReference type="SMART" id="SM00220">
    <property type="entry name" value="S_TKc"/>
    <property type="match status" value="1"/>
</dbReference>
<gene>
    <name evidence="9" type="ORF">GCK72_007517</name>
</gene>
<evidence type="ECO:0000256" key="3">
    <source>
        <dbReference type="ARBA" id="ARBA00022741"/>
    </source>
</evidence>
<feature type="domain" description="Protein kinase" evidence="8">
    <location>
        <begin position="20"/>
        <end position="278"/>
    </location>
</feature>
<dbReference type="SUPFAM" id="SSF56112">
    <property type="entry name" value="Protein kinase-like (PK-like)"/>
    <property type="match status" value="1"/>
</dbReference>
<dbReference type="InterPro" id="IPR000719">
    <property type="entry name" value="Prot_kinase_dom"/>
</dbReference>
<evidence type="ECO:0000256" key="4">
    <source>
        <dbReference type="ARBA" id="ARBA00022777"/>
    </source>
</evidence>
<dbReference type="Pfam" id="PF00069">
    <property type="entry name" value="Pkinase"/>
    <property type="match status" value="1"/>
</dbReference>
<comment type="similarity">
    <text evidence="7">Belongs to the protein kinase superfamily.</text>
</comment>
<protein>
    <recommendedName>
        <fullName evidence="8">Protein kinase domain-containing protein</fullName>
    </recommendedName>
</protein>
<dbReference type="InterPro" id="IPR011009">
    <property type="entry name" value="Kinase-like_dom_sf"/>
</dbReference>
<evidence type="ECO:0000313" key="10">
    <source>
        <dbReference type="Proteomes" id="UP000483820"/>
    </source>
</evidence>
<dbReference type="GO" id="GO:0005737">
    <property type="term" value="C:cytoplasm"/>
    <property type="evidence" value="ECO:0007669"/>
    <property type="project" value="TreeGrafter"/>
</dbReference>
<organism evidence="9 10">
    <name type="scientific">Caenorhabditis remanei</name>
    <name type="common">Caenorhabditis vulgaris</name>
    <dbReference type="NCBI Taxonomy" id="31234"/>
    <lineage>
        <taxon>Eukaryota</taxon>
        <taxon>Metazoa</taxon>
        <taxon>Ecdysozoa</taxon>
        <taxon>Nematoda</taxon>
        <taxon>Chromadorea</taxon>
        <taxon>Rhabditida</taxon>
        <taxon>Rhabditina</taxon>
        <taxon>Rhabditomorpha</taxon>
        <taxon>Rhabditoidea</taxon>
        <taxon>Rhabditidae</taxon>
        <taxon>Peloderinae</taxon>
        <taxon>Caenorhabditis</taxon>
    </lineage>
</organism>
<dbReference type="GO" id="GO:0000226">
    <property type="term" value="P:microtubule cytoskeleton organization"/>
    <property type="evidence" value="ECO:0007669"/>
    <property type="project" value="TreeGrafter"/>
</dbReference>
<keyword evidence="5 6" id="KW-0067">ATP-binding</keyword>
<dbReference type="GO" id="GO:0005524">
    <property type="term" value="F:ATP binding"/>
    <property type="evidence" value="ECO:0007669"/>
    <property type="project" value="UniProtKB-UniRule"/>
</dbReference>
<keyword evidence="1 7" id="KW-0723">Serine/threonine-protein kinase</keyword>
<dbReference type="PROSITE" id="PS50011">
    <property type="entry name" value="PROTEIN_KINASE_DOM"/>
    <property type="match status" value="1"/>
</dbReference>
<dbReference type="PANTHER" id="PTHR24346">
    <property type="entry name" value="MAP/MICROTUBULE AFFINITY-REGULATING KINASE"/>
    <property type="match status" value="1"/>
</dbReference>